<proteinExistence type="predicted"/>
<sequence length="365" mass="41640">MKIGARTMKTGLAITLALAIPYLLDMKTAAVLAAISAIFALQPSLKRSVKTLKDRVFANIVGGVLAIIVNLTLGNHFIFVGLASILLIAILNQFNLGPVIGLATVTLIVIMMSPGTNFMFSATIRILATLLGVVIAFLVNTLFFPPKYEEKLYHLIDYTTSEIMKWIRASVRKNSEYAILKKDLKWVKSEVDRLETYYSLFKDEGTYSRKKNRSQILRKIVVYRQIISTTKVAYNLASILHRQENSFNHFPEELRIQIRERLETLLSAHEQILLKFNGRVSPDEVNFIDYKESLRSKFMHSFFDEANMEAEVNKDVTQSNAVIHIMSSILKYEEFLSRLNILVTSYKKDLKNPQTTIDNIQHIEQ</sequence>
<dbReference type="AlphaFoldDB" id="A0A1X7NCQ7"/>
<dbReference type="EMBL" id="FXBJ01000002">
    <property type="protein sequence ID" value="SMH34981.1"/>
    <property type="molecule type" value="Genomic_DNA"/>
</dbReference>
<reference evidence="7 8" key="1">
    <citation type="submission" date="2017-04" db="EMBL/GenBank/DDBJ databases">
        <authorList>
            <person name="Afonso C.L."/>
            <person name="Miller P.J."/>
            <person name="Scott M.A."/>
            <person name="Spackman E."/>
            <person name="Goraichik I."/>
            <person name="Dimitrov K.M."/>
            <person name="Suarez D.L."/>
            <person name="Swayne D.E."/>
        </authorList>
    </citation>
    <scope>NUCLEOTIDE SEQUENCE [LARGE SCALE GENOMIC DNA]</scope>
    <source>
        <strain evidence="7 8">LMG26642</strain>
    </source>
</reference>
<dbReference type="PANTHER" id="PTHR30509:SF27">
    <property type="entry name" value="UPF0421 PROTEIN YGAE"/>
    <property type="match status" value="1"/>
</dbReference>
<keyword evidence="8" id="KW-1185">Reference proteome</keyword>
<dbReference type="STRING" id="1073423.SAMN04488700_1745"/>
<protein>
    <submittedName>
        <fullName evidence="7">Uncharacterized membrane protein YgaE, UPF0421/DUF939 family</fullName>
    </submittedName>
</protein>
<dbReference type="PANTHER" id="PTHR30509">
    <property type="entry name" value="P-HYDROXYBENZOIC ACID EFFLUX PUMP SUBUNIT-RELATED"/>
    <property type="match status" value="1"/>
</dbReference>
<keyword evidence="3 6" id="KW-0812">Transmembrane</keyword>
<evidence type="ECO:0000313" key="8">
    <source>
        <dbReference type="Proteomes" id="UP000193435"/>
    </source>
</evidence>
<keyword evidence="2" id="KW-1003">Cell membrane</keyword>
<dbReference type="Proteomes" id="UP000193435">
    <property type="component" value="Unassembled WGS sequence"/>
</dbReference>
<dbReference type="InterPro" id="IPR010343">
    <property type="entry name" value="ArAE_1"/>
</dbReference>
<feature type="transmembrane region" description="Helical" evidence="6">
    <location>
        <begin position="57"/>
        <end position="87"/>
    </location>
</feature>
<evidence type="ECO:0000256" key="2">
    <source>
        <dbReference type="ARBA" id="ARBA00022475"/>
    </source>
</evidence>
<feature type="transmembrane region" description="Helical" evidence="6">
    <location>
        <begin position="118"/>
        <end position="144"/>
    </location>
</feature>
<dbReference type="RefSeq" id="WP_085559859.1">
    <property type="nucleotide sequence ID" value="NZ_FOAH01000027.1"/>
</dbReference>
<dbReference type="OrthoDB" id="1653617at2"/>
<keyword evidence="4 6" id="KW-1133">Transmembrane helix</keyword>
<evidence type="ECO:0000256" key="1">
    <source>
        <dbReference type="ARBA" id="ARBA00004651"/>
    </source>
</evidence>
<organism evidence="7 8">
    <name type="scientific">Carnobacterium iners</name>
    <dbReference type="NCBI Taxonomy" id="1073423"/>
    <lineage>
        <taxon>Bacteria</taxon>
        <taxon>Bacillati</taxon>
        <taxon>Bacillota</taxon>
        <taxon>Bacilli</taxon>
        <taxon>Lactobacillales</taxon>
        <taxon>Carnobacteriaceae</taxon>
        <taxon>Carnobacterium</taxon>
    </lineage>
</organism>
<evidence type="ECO:0000256" key="5">
    <source>
        <dbReference type="ARBA" id="ARBA00023136"/>
    </source>
</evidence>
<comment type="subcellular location">
    <subcellularLocation>
        <location evidence="1">Cell membrane</location>
        <topology evidence="1">Multi-pass membrane protein</topology>
    </subcellularLocation>
</comment>
<dbReference type="GO" id="GO:0005886">
    <property type="term" value="C:plasma membrane"/>
    <property type="evidence" value="ECO:0007669"/>
    <property type="project" value="UniProtKB-SubCell"/>
</dbReference>
<name>A0A1X7NCQ7_9LACT</name>
<evidence type="ECO:0000256" key="4">
    <source>
        <dbReference type="ARBA" id="ARBA00022989"/>
    </source>
</evidence>
<feature type="transmembrane region" description="Helical" evidence="6">
    <location>
        <begin position="94"/>
        <end position="112"/>
    </location>
</feature>
<evidence type="ECO:0000313" key="7">
    <source>
        <dbReference type="EMBL" id="SMH34981.1"/>
    </source>
</evidence>
<gene>
    <name evidence="7" type="ORF">SAMN04488700_1745</name>
</gene>
<evidence type="ECO:0000256" key="6">
    <source>
        <dbReference type="SAM" id="Phobius"/>
    </source>
</evidence>
<keyword evidence="5 6" id="KW-0472">Membrane</keyword>
<dbReference type="Pfam" id="PF06081">
    <property type="entry name" value="ArAE_1"/>
    <property type="match status" value="1"/>
</dbReference>
<accession>A0A1X7NCQ7</accession>
<evidence type="ECO:0000256" key="3">
    <source>
        <dbReference type="ARBA" id="ARBA00022692"/>
    </source>
</evidence>